<dbReference type="GO" id="GO:0005634">
    <property type="term" value="C:nucleus"/>
    <property type="evidence" value="ECO:0007669"/>
    <property type="project" value="TreeGrafter"/>
</dbReference>
<dbReference type="eggNOG" id="KOG2817">
    <property type="taxonomic scope" value="Eukaryota"/>
</dbReference>
<name>G3AFN6_SPAPN</name>
<reference evidence="3 4" key="1">
    <citation type="journal article" date="2011" name="Proc. Natl. Acad. Sci. U.S.A.">
        <title>Comparative genomics of xylose-fermenting fungi for enhanced biofuel production.</title>
        <authorList>
            <person name="Wohlbach D.J."/>
            <person name="Kuo A."/>
            <person name="Sato T.K."/>
            <person name="Potts K.M."/>
            <person name="Salamov A.A."/>
            <person name="LaButti K.M."/>
            <person name="Sun H."/>
            <person name="Clum A."/>
            <person name="Pangilinan J.L."/>
            <person name="Lindquist E.A."/>
            <person name="Lucas S."/>
            <person name="Lapidus A."/>
            <person name="Jin M."/>
            <person name="Gunawan C."/>
            <person name="Balan V."/>
            <person name="Dale B.E."/>
            <person name="Jeffries T.W."/>
            <person name="Zinkel R."/>
            <person name="Barry K.W."/>
            <person name="Grigoriev I.V."/>
            <person name="Gasch A.P."/>
        </authorList>
    </citation>
    <scope>NUCLEOTIDE SEQUENCE [LARGE SCALE GENOMIC DNA]</scope>
    <source>
        <strain evidence="4">NRRL Y-27907 / 11-Y1</strain>
    </source>
</reference>
<sequence length="565" mass="65716">MHNVPFRTVYATYNVTRYSHHGDKYFYRFRGKSPQFLDGLKSIESELEEQLKLEETQMQTEDTEKDIVQKEHKTKLHKLEKLSDKWYHSSISNLKSYNSATNRISKNVLNNSKFNVELDDAYTYPLNLDSFPVNGNRPIMPSTTPGDSDLKMIKLENREELIKAIILHLLKIGQCDIVKEVARELPENSPISIDENLSEKFEKLHQIVDSIISNHDLTLALAWFKDKYNEQVAKNGMSTTSTDDNASNIEFKYHMLQFTILFNGKDSSFGLDDALAAYLYSKDNFSRFFKDYLHEISPLMTLLLFKTKTNDDDDAFSRKHMVSVVRGFIERIKQGFDMENDSRNSLNQGETKFVSELLNSFENIHSNQSLFVNISNEFISEYCKFLKLSNDSSLFQSILAGHIYLPSFYKYNQIQSKLTKIKAVPDSTKMEESSSSTATHKAENDVINYTATYHFELPFQLPDSNRFLFNYHPIFICPVSREQLIPITETMVEAIKDEEGRRKRKRYLVENPLTTQVVVLEFCKHLALKDSVYHLSKKGTEIFKCHYCYKKHKYTDVTPAYFIDL</sequence>
<dbReference type="InterPro" id="IPR024964">
    <property type="entry name" value="CTLH/CRA"/>
</dbReference>
<dbReference type="AlphaFoldDB" id="G3AFN6"/>
<gene>
    <name evidence="3" type="ORF">SPAPADRAFT_58157</name>
</gene>
<dbReference type="PANTHER" id="PTHR12170">
    <property type="entry name" value="MACROPHAGE ERYTHROBLAST ATTACHER-RELATED"/>
    <property type="match status" value="1"/>
</dbReference>
<dbReference type="OrthoDB" id="1933281at2759"/>
<organism evidence="4">
    <name type="scientific">Spathaspora passalidarum (strain NRRL Y-27907 / 11-Y1)</name>
    <dbReference type="NCBI Taxonomy" id="619300"/>
    <lineage>
        <taxon>Eukaryota</taxon>
        <taxon>Fungi</taxon>
        <taxon>Dikarya</taxon>
        <taxon>Ascomycota</taxon>
        <taxon>Saccharomycotina</taxon>
        <taxon>Pichiomycetes</taxon>
        <taxon>Debaryomycetaceae</taxon>
        <taxon>Spathaspora</taxon>
    </lineage>
</organism>
<feature type="coiled-coil region" evidence="1">
    <location>
        <begin position="37"/>
        <end position="73"/>
    </location>
</feature>
<dbReference type="FunCoup" id="G3AFN6">
    <property type="interactions" value="594"/>
</dbReference>
<dbReference type="GO" id="GO:0004842">
    <property type="term" value="F:ubiquitin-protein transferase activity"/>
    <property type="evidence" value="ECO:0007669"/>
    <property type="project" value="InterPro"/>
</dbReference>
<dbReference type="InterPro" id="IPR045098">
    <property type="entry name" value="Fyv10_fam"/>
</dbReference>
<dbReference type="STRING" id="619300.G3AFN6"/>
<dbReference type="EMBL" id="GL996499">
    <property type="protein sequence ID" value="EGW35025.1"/>
    <property type="molecule type" value="Genomic_DNA"/>
</dbReference>
<dbReference type="Pfam" id="PF10607">
    <property type="entry name" value="CTLH"/>
    <property type="match status" value="1"/>
</dbReference>
<keyword evidence="4" id="KW-1185">Reference proteome</keyword>
<dbReference type="GO" id="GO:0005737">
    <property type="term" value="C:cytoplasm"/>
    <property type="evidence" value="ECO:0007669"/>
    <property type="project" value="TreeGrafter"/>
</dbReference>
<evidence type="ECO:0000259" key="2">
    <source>
        <dbReference type="Pfam" id="PF10607"/>
    </source>
</evidence>
<dbReference type="RefSeq" id="XP_007372437.1">
    <property type="nucleotide sequence ID" value="XM_007372375.1"/>
</dbReference>
<dbReference type="KEGG" id="spaa:SPAPADRAFT_58157"/>
<feature type="domain" description="CTLH/CRA C-terminal to LisH motif" evidence="2">
    <location>
        <begin position="200"/>
        <end position="409"/>
    </location>
</feature>
<dbReference type="OMA" id="EFKFHML"/>
<evidence type="ECO:0000256" key="1">
    <source>
        <dbReference type="SAM" id="Coils"/>
    </source>
</evidence>
<dbReference type="InParanoid" id="G3AFN6"/>
<evidence type="ECO:0000313" key="3">
    <source>
        <dbReference type="EMBL" id="EGW35025.1"/>
    </source>
</evidence>
<dbReference type="GO" id="GO:0043161">
    <property type="term" value="P:proteasome-mediated ubiquitin-dependent protein catabolic process"/>
    <property type="evidence" value="ECO:0007669"/>
    <property type="project" value="InterPro"/>
</dbReference>
<dbReference type="GeneID" id="18872347"/>
<dbReference type="GO" id="GO:0034657">
    <property type="term" value="C:GID complex"/>
    <property type="evidence" value="ECO:0007669"/>
    <property type="project" value="TreeGrafter"/>
</dbReference>
<keyword evidence="1" id="KW-0175">Coiled coil</keyword>
<accession>G3AFN6</accession>
<dbReference type="PANTHER" id="PTHR12170:SF3">
    <property type="entry name" value="GH10162P"/>
    <property type="match status" value="1"/>
</dbReference>
<proteinExistence type="predicted"/>
<evidence type="ECO:0000313" key="4">
    <source>
        <dbReference type="Proteomes" id="UP000000709"/>
    </source>
</evidence>
<dbReference type="Proteomes" id="UP000000709">
    <property type="component" value="Unassembled WGS sequence"/>
</dbReference>
<protein>
    <recommendedName>
        <fullName evidence="2">CTLH/CRA C-terminal to LisH motif domain-containing protein</fullName>
    </recommendedName>
</protein>
<dbReference type="HOGENOM" id="CLU_041709_0_0_1"/>